<dbReference type="Pfam" id="PF07790">
    <property type="entry name" value="Pilin_N"/>
    <property type="match status" value="1"/>
</dbReference>
<proteinExistence type="predicted"/>
<accession>A0A4U5JGJ7</accession>
<dbReference type="OrthoDB" id="241966at2157"/>
<comment type="caution">
    <text evidence="2">The sequence shown here is derived from an EMBL/GenBank/DDBJ whole genome shotgun (WGS) entry which is preliminary data.</text>
</comment>
<dbReference type="Proteomes" id="UP000308037">
    <property type="component" value="Unassembled WGS sequence"/>
</dbReference>
<organism evidence="2 3">
    <name type="scientific">Natronomonas salsuginis</name>
    <dbReference type="NCBI Taxonomy" id="2217661"/>
    <lineage>
        <taxon>Archaea</taxon>
        <taxon>Methanobacteriati</taxon>
        <taxon>Methanobacteriota</taxon>
        <taxon>Stenosarchaea group</taxon>
        <taxon>Halobacteria</taxon>
        <taxon>Halobacteriales</taxon>
        <taxon>Natronomonadaceae</taxon>
        <taxon>Natronomonas</taxon>
    </lineage>
</organism>
<dbReference type="AlphaFoldDB" id="A0A4U5JGJ7"/>
<keyword evidence="3" id="KW-1185">Reference proteome</keyword>
<gene>
    <name evidence="2" type="ORF">DM868_10430</name>
</gene>
<dbReference type="EMBL" id="QKNX01000004">
    <property type="protein sequence ID" value="TKR25189.1"/>
    <property type="molecule type" value="Genomic_DNA"/>
</dbReference>
<dbReference type="InterPro" id="IPR012859">
    <property type="entry name" value="Pilin_N_archaeal"/>
</dbReference>
<sequence>MRDSTAIAAVLVAVAAVVTGLWFVTAELSADDPPDAMFEVMGDASAGELTVQHVGGDSVGSESLRILVYEDRPIVPDRTVHGTIWETETGLIRPDNRITLEDRRFEPGQRLVVRWFGDDGQESIYETTI</sequence>
<evidence type="ECO:0000313" key="3">
    <source>
        <dbReference type="Proteomes" id="UP000308037"/>
    </source>
</evidence>
<protein>
    <submittedName>
        <fullName evidence="2">Type IV pilin</fullName>
    </submittedName>
</protein>
<dbReference type="RefSeq" id="WP_137276828.1">
    <property type="nucleotide sequence ID" value="NZ_QKNX01000004.1"/>
</dbReference>
<evidence type="ECO:0000313" key="2">
    <source>
        <dbReference type="EMBL" id="TKR25189.1"/>
    </source>
</evidence>
<reference evidence="2 3" key="1">
    <citation type="submission" date="2019-04" db="EMBL/GenBank/DDBJ databases">
        <title>Natronomonas sp. F20-122 a newhaloarchaeon isolated from a saline saltern of Isla Bacuta, Huelva, Spain.</title>
        <authorList>
            <person name="Duran-Viseras A."/>
            <person name="Sanchez-Porro C."/>
            <person name="Ventosa A."/>
        </authorList>
    </citation>
    <scope>NUCLEOTIDE SEQUENCE [LARGE SCALE GENOMIC DNA]</scope>
    <source>
        <strain evidence="2 3">F20-122</strain>
    </source>
</reference>
<name>A0A4U5JGJ7_9EURY</name>
<evidence type="ECO:0000259" key="1">
    <source>
        <dbReference type="Pfam" id="PF07790"/>
    </source>
</evidence>
<feature type="domain" description="Archaeal Type IV pilin N-terminal" evidence="1">
    <location>
        <begin position="8"/>
        <end position="71"/>
    </location>
</feature>